<evidence type="ECO:0000256" key="1">
    <source>
        <dbReference type="ARBA" id="ARBA00022603"/>
    </source>
</evidence>
<evidence type="ECO:0000256" key="2">
    <source>
        <dbReference type="ARBA" id="ARBA00022679"/>
    </source>
</evidence>
<dbReference type="Gene3D" id="3.40.50.12710">
    <property type="match status" value="1"/>
</dbReference>
<accession>A0A1N6RUA7</accession>
<dbReference type="RefSeq" id="WP_149765128.1">
    <property type="nucleotide sequence ID" value="NZ_FTMK01000006.1"/>
</dbReference>
<protein>
    <submittedName>
        <fullName evidence="3">SAM-dependent methyltransferase, MidA family</fullName>
    </submittedName>
</protein>
<dbReference type="Proteomes" id="UP000323956">
    <property type="component" value="Unassembled WGS sequence"/>
</dbReference>
<keyword evidence="2 3" id="KW-0808">Transferase</keyword>
<dbReference type="EMBL" id="FTMK01000006">
    <property type="protein sequence ID" value="SIQ32450.1"/>
    <property type="molecule type" value="Genomic_DNA"/>
</dbReference>
<dbReference type="Pfam" id="PF02636">
    <property type="entry name" value="Methyltransf_28"/>
    <property type="match status" value="1"/>
</dbReference>
<sequence>MTPLGRLIAAQIRLSGPMALDEYMRLCLLHPQHGYYATRDPFGAAGDFTTAPEISQIFGEMIGLALAQAWLDQGRPAPFTLAEIGPGRGTLMADILRAIRVVPGMAQAARVALVEASPHLRRVQRDRLGRIDHLDDVSQLPQAPLFLVANEFFDALPIRQFQRDAQGWAERVVALDGRGGLEMGLVPAPRAALPAAPQGVIRETCPDARPVVAQVAGRIAAHGGCAIVIDYGGWDGQGDTFQALRRHLPEDPLAHPGQADLTAHVDFAPLAAAARAAGARPSRLVAQGCWLKRLGIETRAQRLARLGDAGAMAALHRLTAPDEMGQLFKVLAFWARHAPVPAGFEPLDDDADDA</sequence>
<evidence type="ECO:0000313" key="3">
    <source>
        <dbReference type="EMBL" id="SIQ32450.1"/>
    </source>
</evidence>
<gene>
    <name evidence="3" type="ORF">SAMN05421641_10691</name>
</gene>
<dbReference type="InterPro" id="IPR029063">
    <property type="entry name" value="SAM-dependent_MTases_sf"/>
</dbReference>
<dbReference type="OrthoDB" id="9794208at2"/>
<name>A0A1N6RUA7_9RHOB</name>
<dbReference type="PANTHER" id="PTHR12049:SF7">
    <property type="entry name" value="PROTEIN ARGININE METHYLTRANSFERASE NDUFAF7, MITOCHONDRIAL"/>
    <property type="match status" value="1"/>
</dbReference>
<dbReference type="PANTHER" id="PTHR12049">
    <property type="entry name" value="PROTEIN ARGININE METHYLTRANSFERASE NDUFAF7, MITOCHONDRIAL"/>
    <property type="match status" value="1"/>
</dbReference>
<dbReference type="GO" id="GO:0035243">
    <property type="term" value="F:protein-arginine omega-N symmetric methyltransferase activity"/>
    <property type="evidence" value="ECO:0007669"/>
    <property type="project" value="TreeGrafter"/>
</dbReference>
<dbReference type="GO" id="GO:0032259">
    <property type="term" value="P:methylation"/>
    <property type="evidence" value="ECO:0007669"/>
    <property type="project" value="UniProtKB-KW"/>
</dbReference>
<evidence type="ECO:0000313" key="4">
    <source>
        <dbReference type="Proteomes" id="UP000323956"/>
    </source>
</evidence>
<dbReference type="InterPro" id="IPR038375">
    <property type="entry name" value="NDUFAF7_sf"/>
</dbReference>
<dbReference type="AlphaFoldDB" id="A0A1N6RUA7"/>
<proteinExistence type="predicted"/>
<keyword evidence="1 3" id="KW-0489">Methyltransferase</keyword>
<organism evidence="3 4">
    <name type="scientific">Paracoccus thiocyanatus</name>
    <dbReference type="NCBI Taxonomy" id="34006"/>
    <lineage>
        <taxon>Bacteria</taxon>
        <taxon>Pseudomonadati</taxon>
        <taxon>Pseudomonadota</taxon>
        <taxon>Alphaproteobacteria</taxon>
        <taxon>Rhodobacterales</taxon>
        <taxon>Paracoccaceae</taxon>
        <taxon>Paracoccus</taxon>
    </lineage>
</organism>
<dbReference type="SUPFAM" id="SSF53335">
    <property type="entry name" value="S-adenosyl-L-methionine-dependent methyltransferases"/>
    <property type="match status" value="1"/>
</dbReference>
<dbReference type="InterPro" id="IPR003788">
    <property type="entry name" value="NDUFAF7"/>
</dbReference>
<reference evidence="3 4" key="1">
    <citation type="submission" date="2017-01" db="EMBL/GenBank/DDBJ databases">
        <authorList>
            <person name="Varghese N."/>
            <person name="Submissions S."/>
        </authorList>
    </citation>
    <scope>NUCLEOTIDE SEQUENCE [LARGE SCALE GENOMIC DNA]</scope>
    <source>
        <strain evidence="3 4">ATCC 700171</strain>
    </source>
</reference>